<evidence type="ECO:0000313" key="9">
    <source>
        <dbReference type="EMBL" id="NYI68757.1"/>
    </source>
</evidence>
<evidence type="ECO:0000256" key="6">
    <source>
        <dbReference type="ARBA" id="ARBA00048615"/>
    </source>
</evidence>
<dbReference type="InterPro" id="IPR008927">
    <property type="entry name" value="6-PGluconate_DH-like_C_sf"/>
</dbReference>
<dbReference type="InterPro" id="IPR013118">
    <property type="entry name" value="Mannitol_DH_C"/>
</dbReference>
<evidence type="ECO:0000256" key="3">
    <source>
        <dbReference type="ARBA" id="ARBA00016219"/>
    </source>
</evidence>
<evidence type="ECO:0000313" key="10">
    <source>
        <dbReference type="Proteomes" id="UP000539111"/>
    </source>
</evidence>
<dbReference type="Gene3D" id="1.10.1040.10">
    <property type="entry name" value="N-(1-d-carboxylethyl)-l-norvaline Dehydrogenase, domain 2"/>
    <property type="match status" value="1"/>
</dbReference>
<dbReference type="AlphaFoldDB" id="A0A7Z0D4I6"/>
<dbReference type="PRINTS" id="PR00084">
    <property type="entry name" value="MTLDHDRGNASE"/>
</dbReference>
<dbReference type="InterPro" id="IPR050988">
    <property type="entry name" value="Mannitol_DH/Oxidoreductase"/>
</dbReference>
<organism evidence="9 10">
    <name type="scientific">Spelaeicoccus albus</name>
    <dbReference type="NCBI Taxonomy" id="1280376"/>
    <lineage>
        <taxon>Bacteria</taxon>
        <taxon>Bacillati</taxon>
        <taxon>Actinomycetota</taxon>
        <taxon>Actinomycetes</taxon>
        <taxon>Micrococcales</taxon>
        <taxon>Brevibacteriaceae</taxon>
        <taxon>Spelaeicoccus</taxon>
    </lineage>
</organism>
<dbReference type="EC" id="1.1.1.17" evidence="2"/>
<evidence type="ECO:0000259" key="8">
    <source>
        <dbReference type="Pfam" id="PF08125"/>
    </source>
</evidence>
<dbReference type="InterPro" id="IPR000669">
    <property type="entry name" value="Mannitol_DH"/>
</dbReference>
<evidence type="ECO:0000256" key="2">
    <source>
        <dbReference type="ARBA" id="ARBA00012939"/>
    </source>
</evidence>
<dbReference type="PROSITE" id="PS00974">
    <property type="entry name" value="MANNITOL_DHGENASE"/>
    <property type="match status" value="1"/>
</dbReference>
<dbReference type="PANTHER" id="PTHR43362:SF1">
    <property type="entry name" value="MANNITOL DEHYDROGENASE 2-RELATED"/>
    <property type="match status" value="1"/>
</dbReference>
<dbReference type="SUPFAM" id="SSF48179">
    <property type="entry name" value="6-phosphogluconate dehydrogenase C-terminal domain-like"/>
    <property type="match status" value="1"/>
</dbReference>
<gene>
    <name evidence="9" type="ORF">BJY26_003063</name>
</gene>
<evidence type="ECO:0000256" key="4">
    <source>
        <dbReference type="ARBA" id="ARBA00023002"/>
    </source>
</evidence>
<keyword evidence="4 9" id="KW-0560">Oxidoreductase</keyword>
<dbReference type="Pfam" id="PF01232">
    <property type="entry name" value="Mannitol_dh"/>
    <property type="match status" value="1"/>
</dbReference>
<dbReference type="InterPro" id="IPR013131">
    <property type="entry name" value="Mannitol_DH_N"/>
</dbReference>
<dbReference type="SUPFAM" id="SSF51735">
    <property type="entry name" value="NAD(P)-binding Rossmann-fold domains"/>
    <property type="match status" value="1"/>
</dbReference>
<accession>A0A7Z0D4I6</accession>
<evidence type="ECO:0000259" key="7">
    <source>
        <dbReference type="Pfam" id="PF01232"/>
    </source>
</evidence>
<keyword evidence="10" id="KW-1185">Reference proteome</keyword>
<feature type="domain" description="Mannitol dehydrogenase C-terminal" evidence="8">
    <location>
        <begin position="281"/>
        <end position="472"/>
    </location>
</feature>
<dbReference type="Gene3D" id="3.40.50.720">
    <property type="entry name" value="NAD(P)-binding Rossmann-like Domain"/>
    <property type="match status" value="1"/>
</dbReference>
<keyword evidence="5" id="KW-0520">NAD</keyword>
<dbReference type="GO" id="GO:0019594">
    <property type="term" value="P:mannitol metabolic process"/>
    <property type="evidence" value="ECO:0007669"/>
    <property type="project" value="InterPro"/>
</dbReference>
<dbReference type="Pfam" id="PF08125">
    <property type="entry name" value="Mannitol_dh_C"/>
    <property type="match status" value="1"/>
</dbReference>
<name>A0A7Z0D4I6_9MICO</name>
<protein>
    <recommendedName>
        <fullName evidence="3">Mannitol-1-phosphate 5-dehydrogenase</fullName>
        <ecNumber evidence="2">1.1.1.17</ecNumber>
    </recommendedName>
</protein>
<comment type="catalytic activity">
    <reaction evidence="6">
        <text>D-mannitol 1-phosphate + NAD(+) = beta-D-fructose 6-phosphate + NADH + H(+)</text>
        <dbReference type="Rhea" id="RHEA:19661"/>
        <dbReference type="ChEBI" id="CHEBI:15378"/>
        <dbReference type="ChEBI" id="CHEBI:57540"/>
        <dbReference type="ChEBI" id="CHEBI:57634"/>
        <dbReference type="ChEBI" id="CHEBI:57945"/>
        <dbReference type="ChEBI" id="CHEBI:61381"/>
        <dbReference type="EC" id="1.1.1.17"/>
    </reaction>
</comment>
<dbReference type="InterPro" id="IPR036291">
    <property type="entry name" value="NAD(P)-bd_dom_sf"/>
</dbReference>
<dbReference type="InterPro" id="IPR023027">
    <property type="entry name" value="Mannitol_DH_CS"/>
</dbReference>
<dbReference type="Proteomes" id="UP000539111">
    <property type="component" value="Unassembled WGS sequence"/>
</dbReference>
<evidence type="ECO:0000256" key="1">
    <source>
        <dbReference type="ARBA" id="ARBA00006541"/>
    </source>
</evidence>
<proteinExistence type="inferred from homology"/>
<dbReference type="EMBL" id="JACBZP010000001">
    <property type="protein sequence ID" value="NYI68757.1"/>
    <property type="molecule type" value="Genomic_DNA"/>
</dbReference>
<comment type="caution">
    <text evidence="9">The sequence shown here is derived from an EMBL/GenBank/DDBJ whole genome shotgun (WGS) entry which is preliminary data.</text>
</comment>
<evidence type="ECO:0000256" key="5">
    <source>
        <dbReference type="ARBA" id="ARBA00023027"/>
    </source>
</evidence>
<feature type="domain" description="Mannitol dehydrogenase N-terminal" evidence="7">
    <location>
        <begin position="24"/>
        <end position="271"/>
    </location>
</feature>
<dbReference type="GO" id="GO:0008926">
    <property type="term" value="F:mannitol-1-phosphate 5-dehydrogenase activity"/>
    <property type="evidence" value="ECO:0007669"/>
    <property type="project" value="UniProtKB-EC"/>
</dbReference>
<comment type="similarity">
    <text evidence="1">Belongs to the mannitol dehydrogenase family.</text>
</comment>
<sequence length="498" mass="54325">MPFLSASTTPHGAIIGASAPPTPGIVHLGLGNFHRAHCAVYTAKALAIEAGEWGIDGFANTSQRVVMPMRAQNYRYSVLELSDDATRTGIVDVHRGAAIVSDTPEAFIASVADPTRRILTLTISELGYCRSSRTGRLDTDIPAVRSDIADPENPHSTIGLIARALTIRSLSGEPMTILSCDNLQSNGRTTRQLILQFLDASRADEDVVNFVMRRVAFPNSMVDRITPATTATTIAHVENSLGVRDRCPVPAEEFSMWVLEDKFAAGRPAWHAAGAIMSDEVEAYELVKLRLLNGSHSLIAYLGALDGRETIAQAWAQPFIRQAVNECIERDYLPSITLPRGFDPKEYIESLSERWANKRLEHRTAQVGSDGSAKLLQRIPVAAEHALASGRVPHMLALTVAAWICAIAPQDGYDPGPVAAEIREPARGQLTEATRHEHSPRRAARAIMRNGFMPPELVAFAEFTHRVEELVETIVRHGARAASRDAVDAVETDPCEEE</sequence>
<reference evidence="9 10" key="1">
    <citation type="submission" date="2020-07" db="EMBL/GenBank/DDBJ databases">
        <title>Sequencing the genomes of 1000 actinobacteria strains.</title>
        <authorList>
            <person name="Klenk H.-P."/>
        </authorList>
    </citation>
    <scope>NUCLEOTIDE SEQUENCE [LARGE SCALE GENOMIC DNA]</scope>
    <source>
        <strain evidence="9 10">DSM 26341</strain>
    </source>
</reference>
<dbReference type="InterPro" id="IPR013328">
    <property type="entry name" value="6PGD_dom2"/>
</dbReference>
<dbReference type="PANTHER" id="PTHR43362">
    <property type="entry name" value="MANNITOL DEHYDROGENASE DSF1-RELATED"/>
    <property type="match status" value="1"/>
</dbReference>